<organism evidence="2 3">
    <name type="scientific">Rhodohalobacter mucosus</name>
    <dbReference type="NCBI Taxonomy" id="2079485"/>
    <lineage>
        <taxon>Bacteria</taxon>
        <taxon>Pseudomonadati</taxon>
        <taxon>Balneolota</taxon>
        <taxon>Balneolia</taxon>
        <taxon>Balneolales</taxon>
        <taxon>Balneolaceae</taxon>
        <taxon>Rhodohalobacter</taxon>
    </lineage>
</organism>
<accession>A0A316TSZ9</accession>
<dbReference type="NCBIfam" id="TIGR04183">
    <property type="entry name" value="Por_Secre_tail"/>
    <property type="match status" value="1"/>
</dbReference>
<comment type="caution">
    <text evidence="2">The sequence shown here is derived from an EMBL/GenBank/DDBJ whole genome shotgun (WGS) entry which is preliminary data.</text>
</comment>
<proteinExistence type="predicted"/>
<dbReference type="InterPro" id="IPR028994">
    <property type="entry name" value="Integrin_alpha_N"/>
</dbReference>
<keyword evidence="3" id="KW-1185">Reference proteome</keyword>
<evidence type="ECO:0000313" key="2">
    <source>
        <dbReference type="EMBL" id="PWN06988.1"/>
    </source>
</evidence>
<dbReference type="EMBL" id="QGGB01000005">
    <property type="protein sequence ID" value="PWN06988.1"/>
    <property type="molecule type" value="Genomic_DNA"/>
</dbReference>
<evidence type="ECO:0000313" key="3">
    <source>
        <dbReference type="Proteomes" id="UP000245533"/>
    </source>
</evidence>
<dbReference type="PANTHER" id="PTHR41775">
    <property type="entry name" value="SECRETED PROTEIN-RELATED"/>
    <property type="match status" value="1"/>
</dbReference>
<evidence type="ECO:0000259" key="1">
    <source>
        <dbReference type="Pfam" id="PF18962"/>
    </source>
</evidence>
<dbReference type="AlphaFoldDB" id="A0A316TSZ9"/>
<dbReference type="Pfam" id="PF18962">
    <property type="entry name" value="Por_Secre_tail"/>
    <property type="match status" value="1"/>
</dbReference>
<protein>
    <recommendedName>
        <fullName evidence="1">Secretion system C-terminal sorting domain-containing protein</fullName>
    </recommendedName>
</protein>
<dbReference type="PANTHER" id="PTHR41775:SF1">
    <property type="entry name" value="PEPTIDASE M6-LIKE DOMAIN-CONTAINING PROTEIN"/>
    <property type="match status" value="1"/>
</dbReference>
<name>A0A316TSZ9_9BACT</name>
<gene>
    <name evidence="2" type="ORF">DDZ15_06875</name>
</gene>
<reference evidence="2 3" key="1">
    <citation type="submission" date="2018-05" db="EMBL/GenBank/DDBJ databases">
        <title>Rhodohalobacter halophilus gen. nov., sp. nov., a moderately halophilic member of the family Balneolaceae.</title>
        <authorList>
            <person name="Liu Z.-W."/>
        </authorList>
    </citation>
    <scope>NUCLEOTIDE SEQUENCE [LARGE SCALE GENOMIC DNA]</scope>
    <source>
        <strain evidence="2 3">8A47</strain>
    </source>
</reference>
<dbReference type="Proteomes" id="UP000245533">
    <property type="component" value="Unassembled WGS sequence"/>
</dbReference>
<dbReference type="SUPFAM" id="SSF69318">
    <property type="entry name" value="Integrin alpha N-terminal domain"/>
    <property type="match status" value="1"/>
</dbReference>
<sequence>MAGEKKCSSGMSGMPLLFLCLAVLQLTPSLLRAQTLPPPVEGNLHIVAIMAEFQPDDNRFTSGNGTFEPGAIPYLENPGTSVDALPHNRAYFESHLEFVSNYYRRMSDSRLSISYTVLPDVYRLPEPMENYTDTGTDPELTPLARLVTDAWSLVAGSGDLPLEEFSQGDIRTAFVIFHAGIGRDIKLTGTTLDRTPQDIPSVYLDRDALSSLLADPSFTGIPIDNGSVIVNNSLIIPRTQTRAGTDVTGNRFLVPLSINGMLAAQLGSHLGLPDLFNTETGESGIGRFGLMDGASIFAYNGLFPPALSAWEKIRLGWAEPIELAYSESATLTLPADAPGLSQRIYKIPISSGEYFLIENRHRDPLGNGITLTIRKPDGSVATATFTNSDEAFVNQEPGFDALLEAGVIEDVSHFDFALPGGLDRSNPESPEPVELNGGILIWHIDEAVIREKEPENAINNDPDRRGVKLMEADGAQDIGRRVAIGLSENPVNGSPYDFWWSGNNATVVSAGGQFTLYQNRFGPDTTPDNSSHAGTPSPFELLNFSDNIPEAAFEIAPADPFPNLYQLIDSRENFPLTVRMNRSDAYYSAYPLSMIPFDTGGRERFVMPGTNGFLIYDPVTSGFTADPVSYTSGLQPLLYDSGNRLATAGLPSGTQEPGTLLLFDLTTPEITTETVLDLPESPAWISESEGRQIDLGGTVFRYNYAGDQLLEDENGFIRRSAESTGYQALISGSSLVLRYPGGSESFNLNQSEPNERLHPGVIRTDDNRVYFYLLTGNRLSVYSPDDNYRTERILYTGDAFSRPAIADIDKDGLPDFVLTDQENNLMTAINLNGTTMNGFPVYPPEGYRLHGTPLAADVNADGVQNLIASADNGFSSVLFAYTSDGAPTEGFPLTVGPVAVPGSAPVYPAISGPYLAAFGDGGDLKVWLFENMRDVLWPSAYGTENNNKISGFTGASDVQAPQFGLLNRNETYNWPNPARDETMLRYQTSNPAEIVITITSISGRKVYSETIRSRGGLPEEHRIDTSGWASGAYFARITAESSQQKESKTVSIAIVK</sequence>
<dbReference type="InterPro" id="IPR026444">
    <property type="entry name" value="Secre_tail"/>
</dbReference>
<feature type="domain" description="Secretion system C-terminal sorting" evidence="1">
    <location>
        <begin position="974"/>
        <end position="1048"/>
    </location>
</feature>